<dbReference type="GO" id="GO:0016020">
    <property type="term" value="C:membrane"/>
    <property type="evidence" value="ECO:0007669"/>
    <property type="project" value="UniProtKB-SubCell"/>
</dbReference>
<keyword evidence="3 5" id="KW-1133">Transmembrane helix</keyword>
<proteinExistence type="predicted"/>
<dbReference type="AlphaFoldDB" id="A0A0F7DCA6"/>
<dbReference type="Proteomes" id="UP000034723">
    <property type="component" value="Chromosome"/>
</dbReference>
<comment type="subcellular location">
    <subcellularLocation>
        <location evidence="1">Membrane</location>
        <topology evidence="1">Multi-pass membrane protein</topology>
    </subcellularLocation>
</comment>
<feature type="transmembrane region" description="Helical" evidence="5">
    <location>
        <begin position="158"/>
        <end position="178"/>
    </location>
</feature>
<dbReference type="HOGENOM" id="CLU_1451349_0_0_2"/>
<dbReference type="InterPro" id="IPR005829">
    <property type="entry name" value="Sugar_transporter_CS"/>
</dbReference>
<feature type="transmembrane region" description="Helical" evidence="5">
    <location>
        <begin position="70"/>
        <end position="88"/>
    </location>
</feature>
<dbReference type="PANTHER" id="PTHR23531:SF1">
    <property type="entry name" value="QUINOLENE RESISTANCE PROTEIN NORA"/>
    <property type="match status" value="1"/>
</dbReference>
<dbReference type="GO" id="GO:0022857">
    <property type="term" value="F:transmembrane transporter activity"/>
    <property type="evidence" value="ECO:0007669"/>
    <property type="project" value="InterPro"/>
</dbReference>
<organism evidence="7 8">
    <name type="scientific">Geoglobus ahangari</name>
    <dbReference type="NCBI Taxonomy" id="113653"/>
    <lineage>
        <taxon>Archaea</taxon>
        <taxon>Methanobacteriati</taxon>
        <taxon>Methanobacteriota</taxon>
        <taxon>Archaeoglobi</taxon>
        <taxon>Archaeoglobales</taxon>
        <taxon>Archaeoglobaceae</taxon>
        <taxon>Geoglobus</taxon>
    </lineage>
</organism>
<protein>
    <submittedName>
        <fullName evidence="7">Major Facilitator Superfamily</fullName>
    </submittedName>
</protein>
<keyword evidence="8" id="KW-1185">Reference proteome</keyword>
<dbReference type="RefSeq" id="WP_048094228.1">
    <property type="nucleotide sequence ID" value="NZ_CP011267.1"/>
</dbReference>
<gene>
    <name evidence="7" type="ORF">GAH_00135</name>
</gene>
<evidence type="ECO:0000256" key="2">
    <source>
        <dbReference type="ARBA" id="ARBA00022692"/>
    </source>
</evidence>
<dbReference type="InParanoid" id="A0A0F7DCA6"/>
<keyword evidence="2 5" id="KW-0812">Transmembrane</keyword>
<dbReference type="InterPro" id="IPR036259">
    <property type="entry name" value="MFS_trans_sf"/>
</dbReference>
<dbReference type="SUPFAM" id="SSF103473">
    <property type="entry name" value="MFS general substrate transporter"/>
    <property type="match status" value="1"/>
</dbReference>
<feature type="transmembrane region" description="Helical" evidence="5">
    <location>
        <begin position="94"/>
        <end position="117"/>
    </location>
</feature>
<dbReference type="Gene3D" id="1.20.1250.20">
    <property type="entry name" value="MFS general substrate transporter like domains"/>
    <property type="match status" value="1"/>
</dbReference>
<dbReference type="STRING" id="113653.GAH_00135"/>
<evidence type="ECO:0000256" key="5">
    <source>
        <dbReference type="SAM" id="Phobius"/>
    </source>
</evidence>
<dbReference type="PANTHER" id="PTHR23531">
    <property type="entry name" value="QUINOLENE RESISTANCE PROTEIN NORA"/>
    <property type="match status" value="1"/>
</dbReference>
<feature type="domain" description="Major facilitator superfamily (MFS) profile" evidence="6">
    <location>
        <begin position="3"/>
        <end position="183"/>
    </location>
</feature>
<dbReference type="InterPro" id="IPR020846">
    <property type="entry name" value="MFS_dom"/>
</dbReference>
<dbReference type="EMBL" id="CP011267">
    <property type="protein sequence ID" value="AKG92506.1"/>
    <property type="molecule type" value="Genomic_DNA"/>
</dbReference>
<accession>A0A0F7DCA6</accession>
<sequence length="183" mass="19906">MKKTVVLSATLLPLMISSGMVYSVLPIYISEELGASRTEVGGIFTLGATVGLITAYVLGKIADRLGRKPLILLAQCGFAFVMLSYSLISDKSYAYFIQVFEGLSWTMLGVSAPALIADITEKGERGEAMGIYSTSWSMGWVLGPITGGLLSDLYGFRFMLRASFIMLVFGLIASYLVLRRIEE</sequence>
<reference evidence="7 8" key="1">
    <citation type="submission" date="2015-04" db="EMBL/GenBank/DDBJ databases">
        <title>The complete genome sequence of the hyperthermophilic, obligate iron-reducing archaeon Geoglobus ahangari strain 234T.</title>
        <authorList>
            <person name="Manzella M.P."/>
            <person name="Holmes D.E."/>
            <person name="Rocheleau J.M."/>
            <person name="Chung A."/>
            <person name="Reguera G."/>
            <person name="Kashefi K."/>
        </authorList>
    </citation>
    <scope>NUCLEOTIDE SEQUENCE [LARGE SCALE GENOMIC DNA]</scope>
    <source>
        <strain evidence="7 8">234</strain>
    </source>
</reference>
<feature type="transmembrane region" description="Helical" evidence="5">
    <location>
        <begin position="39"/>
        <end position="58"/>
    </location>
</feature>
<dbReference type="Pfam" id="PF07690">
    <property type="entry name" value="MFS_1"/>
    <property type="match status" value="1"/>
</dbReference>
<dbReference type="OrthoDB" id="117970at2157"/>
<feature type="transmembrane region" description="Helical" evidence="5">
    <location>
        <begin position="129"/>
        <end position="146"/>
    </location>
</feature>
<dbReference type="GeneID" id="24802723"/>
<evidence type="ECO:0000256" key="1">
    <source>
        <dbReference type="ARBA" id="ARBA00004141"/>
    </source>
</evidence>
<dbReference type="KEGG" id="gah:GAH_00135"/>
<dbReference type="InterPro" id="IPR052714">
    <property type="entry name" value="MFS_Exporter"/>
</dbReference>
<dbReference type="PROSITE" id="PS50850">
    <property type="entry name" value="MFS"/>
    <property type="match status" value="1"/>
</dbReference>
<keyword evidence="4 5" id="KW-0472">Membrane</keyword>
<dbReference type="InterPro" id="IPR011701">
    <property type="entry name" value="MFS"/>
</dbReference>
<evidence type="ECO:0000256" key="4">
    <source>
        <dbReference type="ARBA" id="ARBA00023136"/>
    </source>
</evidence>
<name>A0A0F7DCA6_9EURY</name>
<evidence type="ECO:0000256" key="3">
    <source>
        <dbReference type="ARBA" id="ARBA00022989"/>
    </source>
</evidence>
<evidence type="ECO:0000259" key="6">
    <source>
        <dbReference type="PROSITE" id="PS50850"/>
    </source>
</evidence>
<evidence type="ECO:0000313" key="7">
    <source>
        <dbReference type="EMBL" id="AKG92506.1"/>
    </source>
</evidence>
<evidence type="ECO:0000313" key="8">
    <source>
        <dbReference type="Proteomes" id="UP000034723"/>
    </source>
</evidence>
<dbReference type="PROSITE" id="PS00216">
    <property type="entry name" value="SUGAR_TRANSPORT_1"/>
    <property type="match status" value="1"/>
</dbReference>